<dbReference type="AlphaFoldDB" id="A0AA95GV59"/>
<geneLocation type="plasmid" evidence="2 5">
    <name>paPv6</name>
</geneLocation>
<keyword evidence="1" id="KW-0812">Transmembrane</keyword>
<evidence type="ECO:0000313" key="2">
    <source>
        <dbReference type="EMBL" id="WGM03781.1"/>
    </source>
</evidence>
<keyword evidence="1" id="KW-0472">Membrane</keyword>
<keyword evidence="2" id="KW-0614">Plasmid</keyword>
<dbReference type="EMBL" id="CP123512">
    <property type="protein sequence ID" value="WGM03893.1"/>
    <property type="molecule type" value="Genomic_DNA"/>
</dbReference>
<dbReference type="InterPro" id="IPR032118">
    <property type="entry name" value="Phage_holin_HP1"/>
</dbReference>
<proteinExistence type="predicted"/>
<gene>
    <name evidence="2" type="ORF">QE210_20365</name>
    <name evidence="3" type="ORF">QE210_20620</name>
    <name evidence="4" type="ORF">QE210_20910</name>
</gene>
<reference evidence="2" key="1">
    <citation type="submission" date="2023-04" db="EMBL/GenBank/DDBJ databases">
        <title>Genome dynamics across the evolutionary transition to endosymbiosis.</title>
        <authorList>
            <person name="Siozios S."/>
            <person name="Nadal-Jimenez P."/>
            <person name="Azagi T."/>
            <person name="Sprong H."/>
            <person name="Frost C.L."/>
            <person name="Parratt S.R."/>
            <person name="Taylor G."/>
            <person name="Brettell L."/>
            <person name="Lew K.C."/>
            <person name="Croft L."/>
            <person name="King K.C."/>
            <person name="Brockhurst M.A."/>
            <person name="Hypsa V."/>
            <person name="Novakova E."/>
            <person name="Darby A.C."/>
            <person name="Hurst G.D.D."/>
        </authorList>
    </citation>
    <scope>NUCLEOTIDE SEQUENCE</scope>
    <source>
        <strain evidence="2">APv</strain>
        <plasmid evidence="2">paPv6</plasmid>
        <plasmid evidence="3">paPv7</plasmid>
        <plasmid evidence="4">paPv8</plasmid>
    </source>
</reference>
<organism evidence="2 5">
    <name type="scientific">Arsenophonus nasoniae</name>
    <name type="common">son-killer infecting Nasonia vitripennis</name>
    <dbReference type="NCBI Taxonomy" id="638"/>
    <lineage>
        <taxon>Bacteria</taxon>
        <taxon>Pseudomonadati</taxon>
        <taxon>Pseudomonadota</taxon>
        <taxon>Gammaproteobacteria</taxon>
        <taxon>Enterobacterales</taxon>
        <taxon>Morganellaceae</taxon>
        <taxon>Arsenophonus</taxon>
    </lineage>
</organism>
<evidence type="ECO:0000313" key="5">
    <source>
        <dbReference type="Proteomes" id="UP001177595"/>
    </source>
</evidence>
<feature type="transmembrane region" description="Helical" evidence="1">
    <location>
        <begin position="28"/>
        <end position="47"/>
    </location>
</feature>
<geneLocation type="plasmid" evidence="4 5">
    <name>paPv8</name>
</geneLocation>
<dbReference type="EMBL" id="CP123510">
    <property type="protein sequence ID" value="WGM03781.1"/>
    <property type="molecule type" value="Genomic_DNA"/>
</dbReference>
<dbReference type="Pfam" id="PF16080">
    <property type="entry name" value="Phage_holin_2_3"/>
    <property type="match status" value="1"/>
</dbReference>
<geneLocation type="plasmid" evidence="3 5">
    <name>paPv7</name>
</geneLocation>
<evidence type="ECO:0000313" key="3">
    <source>
        <dbReference type="EMBL" id="WGM03833.1"/>
    </source>
</evidence>
<dbReference type="RefSeq" id="WP_280627060.1">
    <property type="nucleotide sequence ID" value="NZ_CP123510.1"/>
</dbReference>
<evidence type="ECO:0000313" key="4">
    <source>
        <dbReference type="EMBL" id="WGM03893.1"/>
    </source>
</evidence>
<keyword evidence="1" id="KW-1133">Transmembrane helix</keyword>
<sequence length="71" mass="8239">MMEKYSSPLSYLGGIVTTGIGIFTLEQWVGLIGIICTLGTFFVNWYYRKKEFELKEHHYEDTEKNIDGNGR</sequence>
<dbReference type="Proteomes" id="UP001177595">
    <property type="component" value="Plasmid paPv7"/>
</dbReference>
<protein>
    <submittedName>
        <fullName evidence="2">Phage holin family protein</fullName>
    </submittedName>
</protein>
<accession>A0AA95GV59</accession>
<evidence type="ECO:0000256" key="1">
    <source>
        <dbReference type="SAM" id="Phobius"/>
    </source>
</evidence>
<dbReference type="EMBL" id="CP123511">
    <property type="protein sequence ID" value="WGM03833.1"/>
    <property type="molecule type" value="Genomic_DNA"/>
</dbReference>
<name>A0AA95GV59_9GAMM</name>
<dbReference type="Proteomes" id="UP001177595">
    <property type="component" value="Plasmid paPv8"/>
</dbReference>
<dbReference type="Proteomes" id="UP001177595">
    <property type="component" value="Plasmid paPv6"/>
</dbReference>